<proteinExistence type="predicted"/>
<keyword evidence="1" id="KW-0732">Signal</keyword>
<accession>A0ABP3F5T8</accession>
<organism evidence="2 3">
    <name type="scientific">Streptomyces polychromogenes</name>
    <dbReference type="NCBI Taxonomy" id="67342"/>
    <lineage>
        <taxon>Bacteria</taxon>
        <taxon>Bacillati</taxon>
        <taxon>Actinomycetota</taxon>
        <taxon>Actinomycetes</taxon>
        <taxon>Kitasatosporales</taxon>
        <taxon>Streptomycetaceae</taxon>
        <taxon>Streptomyces</taxon>
    </lineage>
</organism>
<dbReference type="EMBL" id="BAAABV010000018">
    <property type="protein sequence ID" value="GAA0296939.1"/>
    <property type="molecule type" value="Genomic_DNA"/>
</dbReference>
<protein>
    <recommendedName>
        <fullName evidence="4">Peptidase inhibitor family I36</fullName>
    </recommendedName>
</protein>
<evidence type="ECO:0000313" key="2">
    <source>
        <dbReference type="EMBL" id="GAA0296939.1"/>
    </source>
</evidence>
<name>A0ABP3F5T8_9ACTN</name>
<reference evidence="3" key="1">
    <citation type="journal article" date="2019" name="Int. J. Syst. Evol. Microbiol.">
        <title>The Global Catalogue of Microorganisms (GCM) 10K type strain sequencing project: providing services to taxonomists for standard genome sequencing and annotation.</title>
        <authorList>
            <consortium name="The Broad Institute Genomics Platform"/>
            <consortium name="The Broad Institute Genome Sequencing Center for Infectious Disease"/>
            <person name="Wu L."/>
            <person name="Ma J."/>
        </authorList>
    </citation>
    <scope>NUCLEOTIDE SEQUENCE [LARGE SCALE GENOMIC DNA]</scope>
    <source>
        <strain evidence="3">JCM 4505</strain>
    </source>
</reference>
<evidence type="ECO:0000256" key="1">
    <source>
        <dbReference type="SAM" id="SignalP"/>
    </source>
</evidence>
<comment type="caution">
    <text evidence="2">The sequence shown here is derived from an EMBL/GenBank/DDBJ whole genome shotgun (WGS) entry which is preliminary data.</text>
</comment>
<dbReference type="RefSeq" id="WP_344160949.1">
    <property type="nucleotide sequence ID" value="NZ_BAAABV010000018.1"/>
</dbReference>
<dbReference type="SUPFAM" id="SSF89372">
    <property type="entry name" value="Fucose-specific lectin"/>
    <property type="match status" value="1"/>
</dbReference>
<feature type="signal peptide" evidence="1">
    <location>
        <begin position="1"/>
        <end position="28"/>
    </location>
</feature>
<keyword evidence="3" id="KW-1185">Reference proteome</keyword>
<evidence type="ECO:0008006" key="4">
    <source>
        <dbReference type="Google" id="ProtNLM"/>
    </source>
</evidence>
<feature type="chain" id="PRO_5047006830" description="Peptidase inhibitor family I36" evidence="1">
    <location>
        <begin position="29"/>
        <end position="137"/>
    </location>
</feature>
<evidence type="ECO:0000313" key="3">
    <source>
        <dbReference type="Proteomes" id="UP001501867"/>
    </source>
</evidence>
<dbReference type="Proteomes" id="UP001501867">
    <property type="component" value="Unassembled WGS sequence"/>
</dbReference>
<gene>
    <name evidence="2" type="ORF">GCM10010302_39500</name>
</gene>
<sequence>MLVRKLKAAVIAAAAVASVAVVATPAEASNCSRGGGVYLCEYGVTSYKLPNGTKQEFVVGTDRAVWTRWTDSDGDWTRWMSMGGRASSTARAYDYDGGDGWTFRVFYYDETGEYWGRNRDHDGNWSPWIHYDLPLNG</sequence>
<dbReference type="Gene3D" id="2.120.10.70">
    <property type="entry name" value="Fucose-specific lectin"/>
    <property type="match status" value="1"/>
</dbReference>